<proteinExistence type="predicted"/>
<keyword evidence="1" id="KW-1133">Transmembrane helix</keyword>
<organism evidence="2 3">
    <name type="scientific">Stegodyphus mimosarum</name>
    <name type="common">African social velvet spider</name>
    <dbReference type="NCBI Taxonomy" id="407821"/>
    <lineage>
        <taxon>Eukaryota</taxon>
        <taxon>Metazoa</taxon>
        <taxon>Ecdysozoa</taxon>
        <taxon>Arthropoda</taxon>
        <taxon>Chelicerata</taxon>
        <taxon>Arachnida</taxon>
        <taxon>Araneae</taxon>
        <taxon>Araneomorphae</taxon>
        <taxon>Entelegynae</taxon>
        <taxon>Eresoidea</taxon>
        <taxon>Eresidae</taxon>
        <taxon>Stegodyphus</taxon>
    </lineage>
</organism>
<feature type="transmembrane region" description="Helical" evidence="1">
    <location>
        <begin position="178"/>
        <end position="196"/>
    </location>
</feature>
<accession>A0A087TDL1</accession>
<feature type="transmembrane region" description="Helical" evidence="1">
    <location>
        <begin position="12"/>
        <end position="29"/>
    </location>
</feature>
<feature type="transmembrane region" description="Helical" evidence="1">
    <location>
        <begin position="66"/>
        <end position="87"/>
    </location>
</feature>
<evidence type="ECO:0000256" key="1">
    <source>
        <dbReference type="SAM" id="Phobius"/>
    </source>
</evidence>
<feature type="non-terminal residue" evidence="2">
    <location>
        <position position="238"/>
    </location>
</feature>
<keyword evidence="1" id="KW-0812">Transmembrane</keyword>
<name>A0A087TDL1_STEMI</name>
<keyword evidence="3" id="KW-1185">Reference proteome</keyword>
<feature type="transmembrane region" description="Helical" evidence="1">
    <location>
        <begin position="137"/>
        <end position="158"/>
    </location>
</feature>
<gene>
    <name evidence="2" type="ORF">X975_01065</name>
</gene>
<feature type="transmembrane region" description="Helical" evidence="1">
    <location>
        <begin position="93"/>
        <end position="116"/>
    </location>
</feature>
<sequence>MANPLDIYKVMEMHFYCLAVAGIGIHVASCINDSSFTLNLFCVYMSVCLLLAGCAKYPSRLSIYRISLIPMVLIIISMIFGCVFIAGVYINSIAAMCGGCVLFAICSTASVLYSIYKAKEVKKQHDYYYQDKRHCCISILLFGIINIFAFSAGMEGAFKDTFTENKCLMRFFIYSMESIYFTFCFDRFWIEIFKLYRKEIRERHQKKVLANTGERGRPEVKRNNKFRMEIYHVEGNQF</sequence>
<dbReference type="AlphaFoldDB" id="A0A087TDL1"/>
<protein>
    <submittedName>
        <fullName evidence="2">Uncharacterized protein</fullName>
    </submittedName>
</protein>
<feature type="transmembrane region" description="Helical" evidence="1">
    <location>
        <begin position="35"/>
        <end position="54"/>
    </location>
</feature>
<reference evidence="2 3" key="1">
    <citation type="submission" date="2013-11" db="EMBL/GenBank/DDBJ databases">
        <title>Genome sequencing of Stegodyphus mimosarum.</title>
        <authorList>
            <person name="Bechsgaard J."/>
        </authorList>
    </citation>
    <scope>NUCLEOTIDE SEQUENCE [LARGE SCALE GENOMIC DNA]</scope>
</reference>
<dbReference type="Proteomes" id="UP000054359">
    <property type="component" value="Unassembled WGS sequence"/>
</dbReference>
<keyword evidence="1" id="KW-0472">Membrane</keyword>
<dbReference type="OrthoDB" id="10425838at2759"/>
<evidence type="ECO:0000313" key="3">
    <source>
        <dbReference type="Proteomes" id="UP000054359"/>
    </source>
</evidence>
<evidence type="ECO:0000313" key="2">
    <source>
        <dbReference type="EMBL" id="KFM63200.1"/>
    </source>
</evidence>
<dbReference type="EMBL" id="KK114736">
    <property type="protein sequence ID" value="KFM63200.1"/>
    <property type="molecule type" value="Genomic_DNA"/>
</dbReference>